<accession>A0ABN7YQV8</accession>
<organism evidence="1 2">
    <name type="scientific">Cupriavidus respiraculi</name>
    <dbReference type="NCBI Taxonomy" id="195930"/>
    <lineage>
        <taxon>Bacteria</taxon>
        <taxon>Pseudomonadati</taxon>
        <taxon>Pseudomonadota</taxon>
        <taxon>Betaproteobacteria</taxon>
        <taxon>Burkholderiales</taxon>
        <taxon>Burkholderiaceae</taxon>
        <taxon>Cupriavidus</taxon>
    </lineage>
</organism>
<reference evidence="1 2" key="1">
    <citation type="submission" date="2021-08" db="EMBL/GenBank/DDBJ databases">
        <authorList>
            <person name="Peeters C."/>
        </authorList>
    </citation>
    <scope>NUCLEOTIDE SEQUENCE [LARGE SCALE GENOMIC DNA]</scope>
    <source>
        <strain evidence="1 2">LMG 21510</strain>
    </source>
</reference>
<dbReference type="EMBL" id="CAJZAH010000002">
    <property type="protein sequence ID" value="CAG9175849.1"/>
    <property type="molecule type" value="Genomic_DNA"/>
</dbReference>
<sequence>MASMTTERLAGAMRRRGLGWWPALWLVLCLLLAQHAGIVHRVVHGGLQQAPIAPAATATAGGAPDAAHAHRADSLKPSGHSCVLFDAATAADTLCDGPPMPRLAHGKPVLPPSITWRWPHLPPARPFLSRAPPSPFAFA</sequence>
<comment type="caution">
    <text evidence="1">The sequence shown here is derived from an EMBL/GenBank/DDBJ whole genome shotgun (WGS) entry which is preliminary data.</text>
</comment>
<evidence type="ECO:0000313" key="2">
    <source>
        <dbReference type="Proteomes" id="UP000721236"/>
    </source>
</evidence>
<name>A0ABN7YQV8_9BURK</name>
<protein>
    <recommendedName>
        <fullName evidence="3">DUF2946 domain-containing protein</fullName>
    </recommendedName>
</protein>
<proteinExistence type="predicted"/>
<evidence type="ECO:0008006" key="3">
    <source>
        <dbReference type="Google" id="ProtNLM"/>
    </source>
</evidence>
<dbReference type="Proteomes" id="UP000721236">
    <property type="component" value="Unassembled WGS sequence"/>
</dbReference>
<gene>
    <name evidence="1" type="ORF">LMG21510_02985</name>
</gene>
<keyword evidence="2" id="KW-1185">Reference proteome</keyword>
<evidence type="ECO:0000313" key="1">
    <source>
        <dbReference type="EMBL" id="CAG9175849.1"/>
    </source>
</evidence>